<dbReference type="EMBL" id="CAVNYO010000082">
    <property type="protein sequence ID" value="CAK5265112.1"/>
    <property type="molecule type" value="Genomic_DNA"/>
</dbReference>
<evidence type="ECO:0000313" key="1">
    <source>
        <dbReference type="EMBL" id="CAK5265112.1"/>
    </source>
</evidence>
<keyword evidence="3" id="KW-1185">Reference proteome</keyword>
<evidence type="ECO:0000313" key="3">
    <source>
        <dbReference type="Proteomes" id="UP001295794"/>
    </source>
</evidence>
<sequence length="215" mass="23570">MTRLYDKVTLMNVPELNQKSDHEGVGSVETEVAHLISGTAQSYSEYSASALALLESFGLRSLVDKLQGKCVNTLFHTMTLSIALHKDYDKFLFWLEAIPGTEHTYTVVARHPPTFFKQVPKPSREVAFRVDPDAARDAAANGIELPLPDPELMNIRASCARAAVMSGAADQFRLLTEDRDDAGTLTDSDSAMHLLDSLLYAVSDHSYVRTLAPGA</sequence>
<protein>
    <recommendedName>
        <fullName evidence="4">HNH nuclease domain-containing protein</fullName>
    </recommendedName>
</protein>
<evidence type="ECO:0000313" key="2">
    <source>
        <dbReference type="EMBL" id="CAK5266137.1"/>
    </source>
</evidence>
<reference evidence="2" key="1">
    <citation type="submission" date="2023-11" db="EMBL/GenBank/DDBJ databases">
        <authorList>
            <person name="De Vega J J."/>
            <person name="De Vega J J."/>
        </authorList>
    </citation>
    <scope>NUCLEOTIDE SEQUENCE</scope>
</reference>
<proteinExistence type="predicted"/>
<dbReference type="Proteomes" id="UP001295794">
    <property type="component" value="Unassembled WGS sequence"/>
</dbReference>
<accession>A0AAD2GZI6</accession>
<organism evidence="2 3">
    <name type="scientific">Mycena citricolor</name>
    <dbReference type="NCBI Taxonomy" id="2018698"/>
    <lineage>
        <taxon>Eukaryota</taxon>
        <taxon>Fungi</taxon>
        <taxon>Dikarya</taxon>
        <taxon>Basidiomycota</taxon>
        <taxon>Agaricomycotina</taxon>
        <taxon>Agaricomycetes</taxon>
        <taxon>Agaricomycetidae</taxon>
        <taxon>Agaricales</taxon>
        <taxon>Marasmiineae</taxon>
        <taxon>Mycenaceae</taxon>
        <taxon>Mycena</taxon>
    </lineage>
</organism>
<comment type="caution">
    <text evidence="2">The sequence shown here is derived from an EMBL/GenBank/DDBJ whole genome shotgun (WGS) entry which is preliminary data.</text>
</comment>
<evidence type="ECO:0008006" key="4">
    <source>
        <dbReference type="Google" id="ProtNLM"/>
    </source>
</evidence>
<dbReference type="AlphaFoldDB" id="A0AAD2GZI6"/>
<dbReference type="EMBL" id="CAVNYO010000108">
    <property type="protein sequence ID" value="CAK5266137.1"/>
    <property type="molecule type" value="Genomic_DNA"/>
</dbReference>
<name>A0AAD2GZI6_9AGAR</name>
<gene>
    <name evidence="1" type="ORF">MYCIT1_LOCUS5861</name>
    <name evidence="2" type="ORF">MYCIT1_LOCUS7695</name>
</gene>